<feature type="transmembrane region" description="Helical" evidence="7">
    <location>
        <begin position="349"/>
        <end position="371"/>
    </location>
</feature>
<evidence type="ECO:0000313" key="10">
    <source>
        <dbReference type="Proteomes" id="UP001597214"/>
    </source>
</evidence>
<dbReference type="InterPro" id="IPR022324">
    <property type="entry name" value="Bacilysin_exporter_BacE_put"/>
</dbReference>
<dbReference type="RefSeq" id="WP_377930122.1">
    <property type="nucleotide sequence ID" value="NZ_JBHUEM010000051.1"/>
</dbReference>
<feature type="transmembrane region" description="Helical" evidence="7">
    <location>
        <begin position="377"/>
        <end position="401"/>
    </location>
</feature>
<feature type="transmembrane region" description="Helical" evidence="7">
    <location>
        <begin position="223"/>
        <end position="241"/>
    </location>
</feature>
<dbReference type="InterPro" id="IPR036259">
    <property type="entry name" value="MFS_trans_sf"/>
</dbReference>
<organism evidence="9 10">
    <name type="scientific">Bacillus salitolerans</name>
    <dbReference type="NCBI Taxonomy" id="1437434"/>
    <lineage>
        <taxon>Bacteria</taxon>
        <taxon>Bacillati</taxon>
        <taxon>Bacillota</taxon>
        <taxon>Bacilli</taxon>
        <taxon>Bacillales</taxon>
        <taxon>Bacillaceae</taxon>
        <taxon>Bacillus</taxon>
    </lineage>
</organism>
<dbReference type="Proteomes" id="UP001597214">
    <property type="component" value="Unassembled WGS sequence"/>
</dbReference>
<keyword evidence="6 7" id="KW-0472">Membrane</keyword>
<evidence type="ECO:0000256" key="1">
    <source>
        <dbReference type="ARBA" id="ARBA00004651"/>
    </source>
</evidence>
<keyword evidence="10" id="KW-1185">Reference proteome</keyword>
<feature type="transmembrane region" description="Helical" evidence="7">
    <location>
        <begin position="261"/>
        <end position="283"/>
    </location>
</feature>
<evidence type="ECO:0000256" key="3">
    <source>
        <dbReference type="ARBA" id="ARBA00022475"/>
    </source>
</evidence>
<evidence type="ECO:0000256" key="5">
    <source>
        <dbReference type="ARBA" id="ARBA00022989"/>
    </source>
</evidence>
<dbReference type="Pfam" id="PF07690">
    <property type="entry name" value="MFS_1"/>
    <property type="match status" value="1"/>
</dbReference>
<feature type="transmembrane region" description="Helical" evidence="7">
    <location>
        <begin position="290"/>
        <end position="308"/>
    </location>
</feature>
<dbReference type="PROSITE" id="PS50850">
    <property type="entry name" value="MFS"/>
    <property type="match status" value="1"/>
</dbReference>
<sequence length="418" mass="45347">MLNLKNRLASWKYPSILLVGIGFSNIGEWIYFIALNLIVLDMTGSALAVSGLYIIKPLATLCTNFWAGSLIDRYNKRKLMVLLDIIRAIFIALLPLFSAISIIYLIVFIINIASSMFGPTSMTYITKLIPQEQRKQFNSLHSLITSGAFLIGPAVAGMLFLIGTPIFAIYINAIALLVSGVITLVMPDIEKQSTFSSSNNKISLKVIRKDLSAVFEYSRGNKYVMMIYLLFSGVMVIMASAVDSLEAAFAKDVLSLADSEYGFLVTIAGAGIAFGALINSLFVNKIHTSVLIGLGTLLVSTGYIIYAFSSTFSVAAIGFFTLAFFIAYANTGFLTFYQNNIPVDVMGRIGSVYSLIQATLVIIATSIMGIAAQIASIQVVVIIGVLVMMSLSILLLIISLFPSRSHIFQSEPIGTKEA</sequence>
<feature type="transmembrane region" description="Helical" evidence="7">
    <location>
        <begin position="46"/>
        <end position="67"/>
    </location>
</feature>
<evidence type="ECO:0000259" key="8">
    <source>
        <dbReference type="PROSITE" id="PS50850"/>
    </source>
</evidence>
<keyword evidence="5 7" id="KW-1133">Transmembrane helix</keyword>
<protein>
    <submittedName>
        <fullName evidence="9">MFS transporter</fullName>
    </submittedName>
</protein>
<evidence type="ECO:0000256" key="2">
    <source>
        <dbReference type="ARBA" id="ARBA00022448"/>
    </source>
</evidence>
<comment type="subcellular location">
    <subcellularLocation>
        <location evidence="1">Cell membrane</location>
        <topology evidence="1">Multi-pass membrane protein</topology>
    </subcellularLocation>
</comment>
<dbReference type="CDD" id="cd06173">
    <property type="entry name" value="MFS_MefA_like"/>
    <property type="match status" value="1"/>
</dbReference>
<keyword evidence="4 7" id="KW-0812">Transmembrane</keyword>
<keyword evidence="2" id="KW-0813">Transport</keyword>
<dbReference type="InterPro" id="IPR011701">
    <property type="entry name" value="MFS"/>
</dbReference>
<dbReference type="PANTHER" id="PTHR23513:SF6">
    <property type="entry name" value="MAJOR FACILITATOR SUPERFAMILY ASSOCIATED DOMAIN-CONTAINING PROTEIN"/>
    <property type="match status" value="1"/>
</dbReference>
<dbReference type="PRINTS" id="PR01988">
    <property type="entry name" value="EXPORTERBACE"/>
</dbReference>
<feature type="transmembrane region" description="Helical" evidence="7">
    <location>
        <begin position="137"/>
        <end position="161"/>
    </location>
</feature>
<dbReference type="SUPFAM" id="SSF103473">
    <property type="entry name" value="MFS general substrate transporter"/>
    <property type="match status" value="1"/>
</dbReference>
<dbReference type="InterPro" id="IPR020846">
    <property type="entry name" value="MFS_dom"/>
</dbReference>
<feature type="transmembrane region" description="Helical" evidence="7">
    <location>
        <begin position="16"/>
        <end position="40"/>
    </location>
</feature>
<feature type="domain" description="Major facilitator superfamily (MFS) profile" evidence="8">
    <location>
        <begin position="8"/>
        <end position="402"/>
    </location>
</feature>
<feature type="transmembrane region" description="Helical" evidence="7">
    <location>
        <begin position="314"/>
        <end position="337"/>
    </location>
</feature>
<keyword evidence="3" id="KW-1003">Cell membrane</keyword>
<reference evidence="10" key="1">
    <citation type="journal article" date="2019" name="Int. J. Syst. Evol. Microbiol.">
        <title>The Global Catalogue of Microorganisms (GCM) 10K type strain sequencing project: providing services to taxonomists for standard genome sequencing and annotation.</title>
        <authorList>
            <consortium name="The Broad Institute Genomics Platform"/>
            <consortium name="The Broad Institute Genome Sequencing Center for Infectious Disease"/>
            <person name="Wu L."/>
            <person name="Ma J."/>
        </authorList>
    </citation>
    <scope>NUCLEOTIDE SEQUENCE [LARGE SCALE GENOMIC DNA]</scope>
    <source>
        <strain evidence="10">CCUG 49339</strain>
    </source>
</reference>
<evidence type="ECO:0000256" key="6">
    <source>
        <dbReference type="ARBA" id="ARBA00023136"/>
    </source>
</evidence>
<accession>A0ABW4LUR6</accession>
<dbReference type="Gene3D" id="1.20.1250.20">
    <property type="entry name" value="MFS general substrate transporter like domains"/>
    <property type="match status" value="1"/>
</dbReference>
<evidence type="ECO:0000313" key="9">
    <source>
        <dbReference type="EMBL" id="MFD1738857.1"/>
    </source>
</evidence>
<dbReference type="PANTHER" id="PTHR23513">
    <property type="entry name" value="INTEGRAL MEMBRANE EFFLUX PROTEIN-RELATED"/>
    <property type="match status" value="1"/>
</dbReference>
<evidence type="ECO:0000256" key="4">
    <source>
        <dbReference type="ARBA" id="ARBA00022692"/>
    </source>
</evidence>
<name>A0ABW4LUR6_9BACI</name>
<comment type="caution">
    <text evidence="9">The sequence shown here is derived from an EMBL/GenBank/DDBJ whole genome shotgun (WGS) entry which is preliminary data.</text>
</comment>
<evidence type="ECO:0000256" key="7">
    <source>
        <dbReference type="SAM" id="Phobius"/>
    </source>
</evidence>
<proteinExistence type="predicted"/>
<gene>
    <name evidence="9" type="ORF">ACFSCX_20290</name>
</gene>
<dbReference type="EMBL" id="JBHUEM010000051">
    <property type="protein sequence ID" value="MFD1738857.1"/>
    <property type="molecule type" value="Genomic_DNA"/>
</dbReference>